<keyword evidence="3" id="KW-1185">Reference proteome</keyword>
<name>A0ABV6JIF5_9BACL</name>
<protein>
    <submittedName>
        <fullName evidence="2">Uncharacterized protein</fullName>
    </submittedName>
</protein>
<dbReference type="Proteomes" id="UP001589818">
    <property type="component" value="Unassembled WGS sequence"/>
</dbReference>
<evidence type="ECO:0000313" key="2">
    <source>
        <dbReference type="EMBL" id="MFC0395492.1"/>
    </source>
</evidence>
<feature type="region of interest" description="Disordered" evidence="1">
    <location>
        <begin position="44"/>
        <end position="95"/>
    </location>
</feature>
<evidence type="ECO:0000256" key="1">
    <source>
        <dbReference type="SAM" id="MobiDB-lite"/>
    </source>
</evidence>
<accession>A0ABV6JIF5</accession>
<evidence type="ECO:0000313" key="3">
    <source>
        <dbReference type="Proteomes" id="UP001589818"/>
    </source>
</evidence>
<feature type="compositionally biased region" description="Basic and acidic residues" evidence="1">
    <location>
        <begin position="76"/>
        <end position="95"/>
    </location>
</feature>
<reference evidence="2 3" key="1">
    <citation type="submission" date="2024-09" db="EMBL/GenBank/DDBJ databases">
        <authorList>
            <person name="Sun Q."/>
            <person name="Mori K."/>
        </authorList>
    </citation>
    <scope>NUCLEOTIDE SEQUENCE [LARGE SCALE GENOMIC DNA]</scope>
    <source>
        <strain evidence="2 3">CCM 4839</strain>
    </source>
</reference>
<proteinExistence type="predicted"/>
<dbReference type="EMBL" id="JBHLVF010000041">
    <property type="protein sequence ID" value="MFC0395492.1"/>
    <property type="molecule type" value="Genomic_DNA"/>
</dbReference>
<comment type="caution">
    <text evidence="2">The sequence shown here is derived from an EMBL/GenBank/DDBJ whole genome shotgun (WGS) entry which is preliminary data.</text>
</comment>
<organism evidence="2 3">
    <name type="scientific">Paenibacillus mendelii</name>
    <dbReference type="NCBI Taxonomy" id="206163"/>
    <lineage>
        <taxon>Bacteria</taxon>
        <taxon>Bacillati</taxon>
        <taxon>Bacillota</taxon>
        <taxon>Bacilli</taxon>
        <taxon>Bacillales</taxon>
        <taxon>Paenibacillaceae</taxon>
        <taxon>Paenibacillus</taxon>
    </lineage>
</organism>
<sequence>MRRQPMKWALVGGMVVLVVMFGIDLASSGVERIYGPMDRGSGTSVGRLTYDDVESGRSQVDSEPYRDEYDAGDLLPEERDLTTSRSARSVEEAARLRDRQGAYEDDYMAELDNERLPGIPDMREDSTVNKLADGTAGILQSLSSQGIRFVVSFFESVTD</sequence>
<gene>
    <name evidence="2" type="ORF">ACFFJ8_29505</name>
</gene>
<dbReference type="RefSeq" id="WP_204816588.1">
    <property type="nucleotide sequence ID" value="NZ_JANHOF010000001.1"/>
</dbReference>